<evidence type="ECO:0000256" key="1">
    <source>
        <dbReference type="SAM" id="Phobius"/>
    </source>
</evidence>
<sequence>MEEIRQIREDILEVICLVSTRYVVVFYCDGILRITKTIRYVVGFGMVAVFISARLLQIRDGILFLIRNFTVTYAVVF</sequence>
<dbReference type="Proteomes" id="UP000429958">
    <property type="component" value="Unassembled WGS sequence"/>
</dbReference>
<evidence type="ECO:0000313" key="2">
    <source>
        <dbReference type="EMBL" id="MSS38585.1"/>
    </source>
</evidence>
<protein>
    <submittedName>
        <fullName evidence="2">Uncharacterized protein</fullName>
    </submittedName>
</protein>
<dbReference type="RefSeq" id="WP_154473972.1">
    <property type="nucleotide sequence ID" value="NZ_VUMD01000030.1"/>
</dbReference>
<proteinExistence type="predicted"/>
<accession>A0A7X2NPN3</accession>
<dbReference type="EMBL" id="VUMD01000030">
    <property type="protein sequence ID" value="MSS38585.1"/>
    <property type="molecule type" value="Genomic_DNA"/>
</dbReference>
<keyword evidence="1" id="KW-0472">Membrane</keyword>
<gene>
    <name evidence="2" type="ORF">FYJ39_19245</name>
</gene>
<feature type="transmembrane region" description="Helical" evidence="1">
    <location>
        <begin position="38"/>
        <end position="56"/>
    </location>
</feature>
<name>A0A7X2NPN3_9CLOT</name>
<comment type="caution">
    <text evidence="2">The sequence shown here is derived from an EMBL/GenBank/DDBJ whole genome shotgun (WGS) entry which is preliminary data.</text>
</comment>
<evidence type="ECO:0000313" key="3">
    <source>
        <dbReference type="Proteomes" id="UP000429958"/>
    </source>
</evidence>
<organism evidence="2 3">
    <name type="scientific">Clostridium porci</name>
    <dbReference type="NCBI Taxonomy" id="2605778"/>
    <lineage>
        <taxon>Bacteria</taxon>
        <taxon>Bacillati</taxon>
        <taxon>Bacillota</taxon>
        <taxon>Clostridia</taxon>
        <taxon>Eubacteriales</taxon>
        <taxon>Clostridiaceae</taxon>
        <taxon>Clostridium</taxon>
    </lineage>
</organism>
<dbReference type="AlphaFoldDB" id="A0A7X2NPN3"/>
<keyword evidence="3" id="KW-1185">Reference proteome</keyword>
<keyword evidence="1" id="KW-1133">Transmembrane helix</keyword>
<reference evidence="2 3" key="1">
    <citation type="submission" date="2019-08" db="EMBL/GenBank/DDBJ databases">
        <title>In-depth cultivation of the pig gut microbiome towards novel bacterial diversity and tailored functional studies.</title>
        <authorList>
            <person name="Wylensek D."/>
            <person name="Hitch T.C.A."/>
            <person name="Clavel T."/>
        </authorList>
    </citation>
    <scope>NUCLEOTIDE SEQUENCE [LARGE SCALE GENOMIC DNA]</scope>
    <source>
        <strain evidence="2 3">WCA-389-WT-23D1</strain>
    </source>
</reference>
<keyword evidence="1" id="KW-0812">Transmembrane</keyword>